<evidence type="ECO:0000313" key="4">
    <source>
        <dbReference type="EMBL" id="GAD74400.1"/>
    </source>
</evidence>
<dbReference type="GO" id="GO:0051782">
    <property type="term" value="P:negative regulation of cell division"/>
    <property type="evidence" value="ECO:0007669"/>
    <property type="project" value="TreeGrafter"/>
</dbReference>
<dbReference type="Gene3D" id="3.40.50.2300">
    <property type="match status" value="1"/>
</dbReference>
<keyword evidence="5" id="KW-1185">Reference proteome</keyword>
<evidence type="ECO:0000256" key="1">
    <source>
        <dbReference type="ARBA" id="ARBA00022741"/>
    </source>
</evidence>
<evidence type="ECO:0000313" key="5">
    <source>
        <dbReference type="Proteomes" id="UP000016567"/>
    </source>
</evidence>
<dbReference type="EMBL" id="BATL01000010">
    <property type="protein sequence ID" value="GAD74400.1"/>
    <property type="molecule type" value="Genomic_DNA"/>
</dbReference>
<evidence type="ECO:0000256" key="2">
    <source>
        <dbReference type="ARBA" id="ARBA00022840"/>
    </source>
</evidence>
<accession>U3AKV5</accession>
<evidence type="ECO:0000259" key="3">
    <source>
        <dbReference type="Pfam" id="PF01656"/>
    </source>
</evidence>
<dbReference type="Gene3D" id="3.40.50.300">
    <property type="entry name" value="P-loop containing nucleotide triphosphate hydrolases"/>
    <property type="match status" value="1"/>
</dbReference>
<dbReference type="Proteomes" id="UP000016567">
    <property type="component" value="Unassembled WGS sequence"/>
</dbReference>
<comment type="caution">
    <text evidence="4">The sequence shown here is derived from an EMBL/GenBank/DDBJ whole genome shotgun (WGS) entry which is preliminary data.</text>
</comment>
<dbReference type="SUPFAM" id="SSF52540">
    <property type="entry name" value="P-loop containing nucleoside triphosphate hydrolases"/>
    <property type="match status" value="1"/>
</dbReference>
<gene>
    <name evidence="4" type="ORF">VAZ01S_010_00530</name>
</gene>
<name>U3AKV5_9VIBR</name>
<dbReference type="AlphaFoldDB" id="U3AKV5"/>
<dbReference type="InterPro" id="IPR002586">
    <property type="entry name" value="CobQ/CobB/MinD/ParA_Nub-bd_dom"/>
</dbReference>
<dbReference type="InterPro" id="IPR050625">
    <property type="entry name" value="ParA/MinD_ATPase"/>
</dbReference>
<dbReference type="GO" id="GO:0005524">
    <property type="term" value="F:ATP binding"/>
    <property type="evidence" value="ECO:0007669"/>
    <property type="project" value="UniProtKB-KW"/>
</dbReference>
<dbReference type="GO" id="GO:0005829">
    <property type="term" value="C:cytosol"/>
    <property type="evidence" value="ECO:0007669"/>
    <property type="project" value="TreeGrafter"/>
</dbReference>
<dbReference type="GO" id="GO:0016887">
    <property type="term" value="F:ATP hydrolysis activity"/>
    <property type="evidence" value="ECO:0007669"/>
    <property type="project" value="TreeGrafter"/>
</dbReference>
<feature type="domain" description="CobQ/CobB/MinD/ParA nucleotide binding" evidence="3">
    <location>
        <begin position="152"/>
        <end position="341"/>
    </location>
</feature>
<sequence>MKPIKHPDAKSNKLKTSLSLMIVYSSVGLKNHLQELLSRCPNIQLNCIELSEFELGCMKSHALPDLIYIEVGDHWAQKVTDVFSKESHLQNSQTALVVFGHENDTDALKMAIRLGATDYFSLLVKFDELYPMLQELAEEKAQTFNLGNISLFINAKGGSGATTLAINTATALSSYSKHKVLFIDLDPQFSDSSDYLNCNPKYSIEDVLGAMNDLDELSLDTMVHQLSSGLYYLGFEQGSAFDNSCDASQICELILHLRRYYSHIIIDMSQGVRQVFQPIISVASYAFLVMQQNVTTVKHALHYLRTLELNYDLRREQIKLIVNRFSKKMSISVKDILNTVGQLNVYVVPNDFLAMVESTNMGTPIVNSKKSRQITSVLFDMAHSLESPGNASQGWLKRLFS</sequence>
<proteinExistence type="predicted"/>
<dbReference type="RefSeq" id="WP_021708180.1">
    <property type="nucleotide sequence ID" value="NZ_BAOB01000036.1"/>
</dbReference>
<dbReference type="Pfam" id="PF01656">
    <property type="entry name" value="CbiA"/>
    <property type="match status" value="1"/>
</dbReference>
<dbReference type="STRING" id="1219077.VAZ01S_010_00530"/>
<keyword evidence="2" id="KW-0067">ATP-binding</keyword>
<dbReference type="InterPro" id="IPR027417">
    <property type="entry name" value="P-loop_NTPase"/>
</dbReference>
<organism evidence="4 5">
    <name type="scientific">Vibrio azureus NBRC 104587</name>
    <dbReference type="NCBI Taxonomy" id="1219077"/>
    <lineage>
        <taxon>Bacteria</taxon>
        <taxon>Pseudomonadati</taxon>
        <taxon>Pseudomonadota</taxon>
        <taxon>Gammaproteobacteria</taxon>
        <taxon>Vibrionales</taxon>
        <taxon>Vibrionaceae</taxon>
        <taxon>Vibrio</taxon>
    </lineage>
</organism>
<protein>
    <recommendedName>
        <fullName evidence="3">CobQ/CobB/MinD/ParA nucleotide binding domain-containing protein</fullName>
    </recommendedName>
</protein>
<reference evidence="4 5" key="1">
    <citation type="submission" date="2013-09" db="EMBL/GenBank/DDBJ databases">
        <title>Whole genome shotgun sequence of Vibrio azureus NBRC 104587.</title>
        <authorList>
            <person name="Isaki S."/>
            <person name="Hosoyama A."/>
            <person name="Numata M."/>
            <person name="Hashimoto M."/>
            <person name="Hosoyama Y."/>
            <person name="Tsuchikane K."/>
            <person name="Noguchi M."/>
            <person name="Hirakata S."/>
            <person name="Ichikawa N."/>
            <person name="Ohji S."/>
            <person name="Yamazoe A."/>
            <person name="Fujita N."/>
        </authorList>
    </citation>
    <scope>NUCLEOTIDE SEQUENCE [LARGE SCALE GENOMIC DNA]</scope>
    <source>
        <strain evidence="4 5">NBRC 104587</strain>
    </source>
</reference>
<dbReference type="eggNOG" id="COG4963">
    <property type="taxonomic scope" value="Bacteria"/>
</dbReference>
<dbReference type="OrthoDB" id="5813333at2"/>
<keyword evidence="1" id="KW-0547">Nucleotide-binding</keyword>
<dbReference type="PANTHER" id="PTHR43384:SF6">
    <property type="entry name" value="SEPTUM SITE-DETERMINING PROTEIN MIND HOMOLOG, CHLOROPLASTIC"/>
    <property type="match status" value="1"/>
</dbReference>
<dbReference type="GO" id="GO:0009898">
    <property type="term" value="C:cytoplasmic side of plasma membrane"/>
    <property type="evidence" value="ECO:0007669"/>
    <property type="project" value="TreeGrafter"/>
</dbReference>
<dbReference type="PANTHER" id="PTHR43384">
    <property type="entry name" value="SEPTUM SITE-DETERMINING PROTEIN MIND HOMOLOG, CHLOROPLASTIC-RELATED"/>
    <property type="match status" value="1"/>
</dbReference>